<dbReference type="EMBL" id="JACHMI010000001">
    <property type="protein sequence ID" value="MBB6554014.1"/>
    <property type="molecule type" value="Genomic_DNA"/>
</dbReference>
<dbReference type="InterPro" id="IPR010310">
    <property type="entry name" value="T7SS_ESAT-6-like"/>
</dbReference>
<protein>
    <recommendedName>
        <fullName evidence="1">ESAT-6-like protein</fullName>
    </recommendedName>
</protein>
<dbReference type="NCBIfam" id="TIGR03930">
    <property type="entry name" value="WXG100_ESAT6"/>
    <property type="match status" value="1"/>
</dbReference>
<dbReference type="Pfam" id="PF06013">
    <property type="entry name" value="WXG100"/>
    <property type="match status" value="1"/>
</dbReference>
<reference evidence="2 3" key="1">
    <citation type="submission" date="2020-08" db="EMBL/GenBank/DDBJ databases">
        <title>Sequencing the genomes of 1000 actinobacteria strains.</title>
        <authorList>
            <person name="Klenk H.-P."/>
        </authorList>
    </citation>
    <scope>NUCLEOTIDE SEQUENCE [LARGE SCALE GENOMIC DNA]</scope>
    <source>
        <strain evidence="2 3">DSM 43768</strain>
    </source>
</reference>
<keyword evidence="3" id="KW-1185">Reference proteome</keyword>
<name>A0A7X0P2Q8_9ACTN</name>
<dbReference type="AlphaFoldDB" id="A0A7X0P2Q8"/>
<evidence type="ECO:0000313" key="3">
    <source>
        <dbReference type="Proteomes" id="UP000565579"/>
    </source>
</evidence>
<evidence type="ECO:0000313" key="2">
    <source>
        <dbReference type="EMBL" id="MBB6554014.1"/>
    </source>
</evidence>
<sequence>MAVQPTTYAEGSQHSAAERAQLAVGNIEQIRNRLNQIPATLGAAWQGEAATVYTQVLNEWTPQFTKVIQALDLIAERLEATGIQYTESNTQANDVAAQLRASLNGGKL</sequence>
<dbReference type="Proteomes" id="UP000565579">
    <property type="component" value="Unassembled WGS sequence"/>
</dbReference>
<dbReference type="SUPFAM" id="SSF140453">
    <property type="entry name" value="EsxAB dimer-like"/>
    <property type="match status" value="1"/>
</dbReference>
<gene>
    <name evidence="2" type="ORF">HD593_008809</name>
</gene>
<evidence type="ECO:0000256" key="1">
    <source>
        <dbReference type="RuleBase" id="RU362001"/>
    </source>
</evidence>
<dbReference type="Gene3D" id="1.10.287.1060">
    <property type="entry name" value="ESAT-6-like"/>
    <property type="match status" value="1"/>
</dbReference>
<comment type="similarity">
    <text evidence="1">Belongs to the WXG100 family.</text>
</comment>
<organism evidence="2 3">
    <name type="scientific">Nonomuraea rubra</name>
    <dbReference type="NCBI Taxonomy" id="46180"/>
    <lineage>
        <taxon>Bacteria</taxon>
        <taxon>Bacillati</taxon>
        <taxon>Actinomycetota</taxon>
        <taxon>Actinomycetes</taxon>
        <taxon>Streptosporangiales</taxon>
        <taxon>Streptosporangiaceae</taxon>
        <taxon>Nonomuraea</taxon>
    </lineage>
</organism>
<comment type="caution">
    <text evidence="2">The sequence shown here is derived from an EMBL/GenBank/DDBJ whole genome shotgun (WGS) entry which is preliminary data.</text>
</comment>
<dbReference type="RefSeq" id="WP_185108561.1">
    <property type="nucleotide sequence ID" value="NZ_BAAAXY010000073.1"/>
</dbReference>
<proteinExistence type="inferred from homology"/>
<dbReference type="InterPro" id="IPR036689">
    <property type="entry name" value="ESAT-6-like_sf"/>
</dbReference>
<accession>A0A7X0P2Q8</accession>